<evidence type="ECO:0000313" key="5">
    <source>
        <dbReference type="Proteomes" id="UP000284842"/>
    </source>
</evidence>
<feature type="compositionally biased region" description="Basic residues" evidence="1">
    <location>
        <begin position="230"/>
        <end position="242"/>
    </location>
</feature>
<gene>
    <name evidence="4" type="ORF">CVT24_005885</name>
</gene>
<feature type="transmembrane region" description="Helical" evidence="2">
    <location>
        <begin position="96"/>
        <end position="117"/>
    </location>
</feature>
<feature type="compositionally biased region" description="Low complexity" evidence="1">
    <location>
        <begin position="256"/>
        <end position="273"/>
    </location>
</feature>
<evidence type="ECO:0000256" key="1">
    <source>
        <dbReference type="SAM" id="MobiDB-lite"/>
    </source>
</evidence>
<dbReference type="InterPro" id="IPR011009">
    <property type="entry name" value="Kinase-like_dom_sf"/>
</dbReference>
<keyword evidence="5" id="KW-1185">Reference proteome</keyword>
<evidence type="ECO:0000256" key="2">
    <source>
        <dbReference type="SAM" id="Phobius"/>
    </source>
</evidence>
<dbReference type="GO" id="GO:0005524">
    <property type="term" value="F:ATP binding"/>
    <property type="evidence" value="ECO:0007669"/>
    <property type="project" value="InterPro"/>
</dbReference>
<accession>A0A409YEV9</accession>
<feature type="compositionally biased region" description="Low complexity" evidence="1">
    <location>
        <begin position="1568"/>
        <end position="1589"/>
    </location>
</feature>
<evidence type="ECO:0000313" key="4">
    <source>
        <dbReference type="EMBL" id="PPR01559.1"/>
    </source>
</evidence>
<dbReference type="Pfam" id="PF17667">
    <property type="entry name" value="Pkinase_fungal"/>
    <property type="match status" value="4"/>
</dbReference>
<dbReference type="PANTHER" id="PTHR38248">
    <property type="entry name" value="FUNK1 6"/>
    <property type="match status" value="1"/>
</dbReference>
<keyword evidence="2" id="KW-0812">Transmembrane</keyword>
<dbReference type="STRING" id="181874.A0A409YEV9"/>
<feature type="region of interest" description="Disordered" evidence="1">
    <location>
        <begin position="897"/>
        <end position="954"/>
    </location>
</feature>
<feature type="region of interest" description="Disordered" evidence="1">
    <location>
        <begin position="1534"/>
        <end position="1602"/>
    </location>
</feature>
<feature type="transmembrane region" description="Helical" evidence="2">
    <location>
        <begin position="161"/>
        <end position="187"/>
    </location>
</feature>
<protein>
    <recommendedName>
        <fullName evidence="3">Protein kinase domain-containing protein</fullName>
    </recommendedName>
</protein>
<feature type="compositionally biased region" description="Basic residues" evidence="1">
    <location>
        <begin position="1537"/>
        <end position="1551"/>
    </location>
</feature>
<feature type="compositionally biased region" description="Pro residues" evidence="1">
    <location>
        <begin position="907"/>
        <end position="925"/>
    </location>
</feature>
<dbReference type="OrthoDB" id="444631at2759"/>
<feature type="transmembrane region" description="Helical" evidence="2">
    <location>
        <begin position="129"/>
        <end position="149"/>
    </location>
</feature>
<feature type="region of interest" description="Disordered" evidence="1">
    <location>
        <begin position="216"/>
        <end position="293"/>
    </location>
</feature>
<dbReference type="PROSITE" id="PS00109">
    <property type="entry name" value="PROTEIN_KINASE_TYR"/>
    <property type="match status" value="1"/>
</dbReference>
<sequence>MCIKLGVICNLTPLNIASFTTYYSILVTFYSSLWFSRIALLFSLIRVAPERHQRVMYGIFALFLSIYILLVGQSVWVCNTQRKTSSACMPNQQMAIFEIIGDAFADLTLVGLSYNLFTIIQERALRFRLMSIFSTCIGTTVVSLIHGIFILEAGVNLDVLLIAIVEATVSTIVANIPVLSTFFINLFPSLRFPSEHSQPNSISSLRVSGLSLRITRDSSAYGPPPNPSSRHSHSHSHSHSVSHSHSNPYAHLGNGRRMSSQARSQTRRTSGSAIIFERPPSAPSHPDFEWNDRRPGDHALISTRRETHFEMDLEFASQRTSSPDLKYDANADIAEATIQELFASAADEDKIEQYLTQSKFYNKDWKKLKLRVKNEKDLYTPLLAIVQDILRVKTEYLDGDELLSSPTFLVTGTGPQFRCQDHEKAWRCCASFIDAKTDNWVLHNLQDLKAEWEEELAAYARQCFIAHPTRIFVYGLCITETKLRLYRYDRCGILYSEWMNYRKKNAHQLVRAILLISSSDPAKLGFDETVVINEDGKHVFFMQQEGQEGQPVKFTEVRLEWNCVSLSGRSTMCWKVIDEDTKKTYLLKQQFVDARQVPEHELLKAVKGIKGIVKVHCAQRIGEPMSKLRGTLPEGFQDRFLYRMVVEEYGQSMKYVTDVVLLLKALRDAITAHKEAYIDRHVLYRDISANNILYAKDPTKLRQGEGYGNLIDFELSININQTNSLYRKDFRAGTHSFHSVSLLRSEAKSRDYDRDYLDDLQAFFWVLIWILIKMLPPIEGVACKSTDESQLKSLEVFEAEPPIAADRKQVWLTNCFDGDSCEFLSLEWGPEILMFVEQLGSSFYRHEVAKKKLRNPFTSAVRAKLRPSTIRQKAPTPSEEYDKVVALFENVIRQLESTQRSFRTPQPRSPRSPKSPRPPHSPPPTQSRIVPQATPTKEGTSSKPGASFRSNKELRPALRKEMEGMAHYFEEKDVKNLFDNAAEDIKITEYLKQCKYYKKDWKKLPHSVNPENRLYSPLLDIFRDILRYFYPKQDRRAHHLRKNSKLKIEDGDELATSPDFVVTGSGPQFRRQDHEKAWRCCASFIEAKRNNWISTKGELRAEWYDQLASYARQCFIAHPIRIFVYGLCITETRFRLYRYDRCGLLYSQWMDYRGENAGQLVRALLIISSSDPAMLGFDETVVINKDGKHVFSMEQEGEPVKLTEVSLEWDCLSLTGRSTTCWKVIDEATKETFLLKQQFVNAHRTPEHELLEAVKGIKGIVKVHFAQRIGKLMSELRGTIPKDFHDRFLYRMVVEEYGKSIKYVTDVVLLLKALRDAITAHKEAFIDRGVLHRDISANNILYAKDPTNLRNDEGFSNGTNPTSGIKMILMSFLWRQGTRLFHSVSLLRSEAKSRNYNQDYLDDLQAFFWVLIWILIKMLPPIDGVARKSTDKSQLESLEEFEARPSAAAHSKQAWLTNCFDGDACEFLSLEWGPEILKFVEQLGSLFYSHEKTKDKERRLGPVTTKKRKAPLTPSQNYDKVISLFDDVIKKLDKSKSTKSRTKGSKKRRRSSGQGDVERPQTPARTGSSSIPSTSSIPPAASSPVMSSPPRKRARRQMGPAA</sequence>
<keyword evidence="2" id="KW-0472">Membrane</keyword>
<dbReference type="InterPro" id="IPR040976">
    <property type="entry name" value="Pkinase_fungal"/>
</dbReference>
<dbReference type="InterPro" id="IPR008266">
    <property type="entry name" value="Tyr_kinase_AS"/>
</dbReference>
<dbReference type="InParanoid" id="A0A409YEV9"/>
<feature type="transmembrane region" description="Helical" evidence="2">
    <location>
        <begin position="22"/>
        <end position="45"/>
    </location>
</feature>
<keyword evidence="2" id="KW-1133">Transmembrane helix</keyword>
<feature type="transmembrane region" description="Helical" evidence="2">
    <location>
        <begin position="57"/>
        <end position="76"/>
    </location>
</feature>
<dbReference type="GO" id="GO:0004672">
    <property type="term" value="F:protein kinase activity"/>
    <property type="evidence" value="ECO:0007669"/>
    <property type="project" value="InterPro"/>
</dbReference>
<dbReference type="Proteomes" id="UP000284842">
    <property type="component" value="Unassembled WGS sequence"/>
</dbReference>
<name>A0A409YEV9_9AGAR</name>
<dbReference type="SUPFAM" id="SSF56112">
    <property type="entry name" value="Protein kinase-like (PK-like)"/>
    <property type="match status" value="2"/>
</dbReference>
<dbReference type="PROSITE" id="PS50011">
    <property type="entry name" value="PROTEIN_KINASE_DOM"/>
    <property type="match status" value="1"/>
</dbReference>
<proteinExistence type="predicted"/>
<feature type="compositionally biased region" description="Polar residues" evidence="1">
    <location>
        <begin position="933"/>
        <end position="944"/>
    </location>
</feature>
<dbReference type="Gene3D" id="1.10.510.10">
    <property type="entry name" value="Transferase(Phosphotransferase) domain 1"/>
    <property type="match status" value="1"/>
</dbReference>
<evidence type="ECO:0000259" key="3">
    <source>
        <dbReference type="PROSITE" id="PS50011"/>
    </source>
</evidence>
<dbReference type="InterPro" id="IPR000719">
    <property type="entry name" value="Prot_kinase_dom"/>
</dbReference>
<dbReference type="EMBL" id="NHTK01001238">
    <property type="protein sequence ID" value="PPR01559.1"/>
    <property type="molecule type" value="Genomic_DNA"/>
</dbReference>
<organism evidence="4 5">
    <name type="scientific">Panaeolus cyanescens</name>
    <dbReference type="NCBI Taxonomy" id="181874"/>
    <lineage>
        <taxon>Eukaryota</taxon>
        <taxon>Fungi</taxon>
        <taxon>Dikarya</taxon>
        <taxon>Basidiomycota</taxon>
        <taxon>Agaricomycotina</taxon>
        <taxon>Agaricomycetes</taxon>
        <taxon>Agaricomycetidae</taxon>
        <taxon>Agaricales</taxon>
        <taxon>Agaricineae</taxon>
        <taxon>Galeropsidaceae</taxon>
        <taxon>Panaeolus</taxon>
    </lineage>
</organism>
<dbReference type="PANTHER" id="PTHR38248:SF2">
    <property type="entry name" value="FUNK1 11"/>
    <property type="match status" value="1"/>
</dbReference>
<reference evidence="4 5" key="1">
    <citation type="journal article" date="2018" name="Evol. Lett.">
        <title>Horizontal gene cluster transfer increased hallucinogenic mushroom diversity.</title>
        <authorList>
            <person name="Reynolds H.T."/>
            <person name="Vijayakumar V."/>
            <person name="Gluck-Thaler E."/>
            <person name="Korotkin H.B."/>
            <person name="Matheny P.B."/>
            <person name="Slot J.C."/>
        </authorList>
    </citation>
    <scope>NUCLEOTIDE SEQUENCE [LARGE SCALE GENOMIC DNA]</scope>
    <source>
        <strain evidence="4 5">2629</strain>
    </source>
</reference>
<feature type="domain" description="Protein kinase" evidence="3">
    <location>
        <begin position="537"/>
        <end position="836"/>
    </location>
</feature>
<comment type="caution">
    <text evidence="4">The sequence shown here is derived from an EMBL/GenBank/DDBJ whole genome shotgun (WGS) entry which is preliminary data.</text>
</comment>